<dbReference type="InterPro" id="IPR009075">
    <property type="entry name" value="AcylCo_DH/oxidase_C"/>
</dbReference>
<comment type="similarity">
    <text evidence="2 6">Belongs to the acyl-CoA dehydrogenase family.</text>
</comment>
<dbReference type="InterPro" id="IPR037069">
    <property type="entry name" value="AcylCoA_DH/ox_N_sf"/>
</dbReference>
<dbReference type="PROSITE" id="PS00072">
    <property type="entry name" value="ACYL_COA_DH_1"/>
    <property type="match status" value="1"/>
</dbReference>
<evidence type="ECO:0000256" key="1">
    <source>
        <dbReference type="ARBA" id="ARBA00001974"/>
    </source>
</evidence>
<dbReference type="Gene3D" id="1.20.140.10">
    <property type="entry name" value="Butyryl-CoA Dehydrogenase, subunit A, domain 3"/>
    <property type="match status" value="1"/>
</dbReference>
<dbReference type="SUPFAM" id="SSF47203">
    <property type="entry name" value="Acyl-CoA dehydrogenase C-terminal domain-like"/>
    <property type="match status" value="1"/>
</dbReference>
<dbReference type="InterPro" id="IPR013786">
    <property type="entry name" value="AcylCoA_DH/ox_N"/>
</dbReference>
<keyword evidence="11" id="KW-1185">Reference proteome</keyword>
<dbReference type="FunFam" id="1.20.140.10:FF:000004">
    <property type="entry name" value="Acyl-CoA dehydrogenase FadE25"/>
    <property type="match status" value="1"/>
</dbReference>
<keyword evidence="4 6" id="KW-0274">FAD</keyword>
<reference evidence="10 11" key="1">
    <citation type="submission" date="2018-08" db="EMBL/GenBank/DDBJ databases">
        <title>Meiothermus roseus NBRC 110900 genome sequencing project.</title>
        <authorList>
            <person name="Da Costa M.S."/>
            <person name="Albuquerque L."/>
            <person name="Raposo P."/>
            <person name="Froufe H.J.C."/>
            <person name="Barroso C.S."/>
            <person name="Egas C."/>
        </authorList>
    </citation>
    <scope>NUCLEOTIDE SEQUENCE [LARGE SCALE GENOMIC DNA]</scope>
    <source>
        <strain evidence="10 11">NBRC 110900</strain>
    </source>
</reference>
<dbReference type="Proteomes" id="UP000265341">
    <property type="component" value="Unassembled WGS sequence"/>
</dbReference>
<protein>
    <submittedName>
        <fullName evidence="10">Acyl-CoA dehydrogenase</fullName>
        <ecNumber evidence="10">1.3.99.-</ecNumber>
    </submittedName>
</protein>
<feature type="domain" description="Acyl-CoA dehydrogenase/oxidase N-terminal" evidence="9">
    <location>
        <begin position="16"/>
        <end position="127"/>
    </location>
</feature>
<dbReference type="EC" id="1.3.99.-" evidence="10"/>
<evidence type="ECO:0000313" key="10">
    <source>
        <dbReference type="EMBL" id="RIH85494.1"/>
    </source>
</evidence>
<feature type="domain" description="Acyl-CoA oxidase/dehydrogenase middle" evidence="8">
    <location>
        <begin position="132"/>
        <end position="229"/>
    </location>
</feature>
<evidence type="ECO:0000259" key="7">
    <source>
        <dbReference type="Pfam" id="PF00441"/>
    </source>
</evidence>
<dbReference type="InterPro" id="IPR006091">
    <property type="entry name" value="Acyl-CoA_Oxase/DH_mid-dom"/>
</dbReference>
<name>A0A399EL93_9DEIN</name>
<dbReference type="InterPro" id="IPR006089">
    <property type="entry name" value="Acyl-CoA_DH_CS"/>
</dbReference>
<dbReference type="FunFam" id="2.40.110.10:FF:000001">
    <property type="entry name" value="Acyl-CoA dehydrogenase, mitochondrial"/>
    <property type="match status" value="1"/>
</dbReference>
<evidence type="ECO:0000313" key="11">
    <source>
        <dbReference type="Proteomes" id="UP000265341"/>
    </source>
</evidence>
<evidence type="ECO:0000256" key="6">
    <source>
        <dbReference type="RuleBase" id="RU362125"/>
    </source>
</evidence>
<organism evidence="10 11">
    <name type="scientific">Calidithermus roseus</name>
    <dbReference type="NCBI Taxonomy" id="1644118"/>
    <lineage>
        <taxon>Bacteria</taxon>
        <taxon>Thermotogati</taxon>
        <taxon>Deinococcota</taxon>
        <taxon>Deinococci</taxon>
        <taxon>Thermales</taxon>
        <taxon>Thermaceae</taxon>
        <taxon>Calidithermus</taxon>
    </lineage>
</organism>
<dbReference type="GO" id="GO:0050660">
    <property type="term" value="F:flavin adenine dinucleotide binding"/>
    <property type="evidence" value="ECO:0007669"/>
    <property type="project" value="InterPro"/>
</dbReference>
<comment type="cofactor">
    <cofactor evidence="1 6">
        <name>FAD</name>
        <dbReference type="ChEBI" id="CHEBI:57692"/>
    </cofactor>
</comment>
<keyword evidence="5 6" id="KW-0560">Oxidoreductase</keyword>
<dbReference type="InterPro" id="IPR046373">
    <property type="entry name" value="Acyl-CoA_Oxase/DH_mid-dom_sf"/>
</dbReference>
<feature type="domain" description="Acyl-CoA dehydrogenase/oxidase C-terminal" evidence="7">
    <location>
        <begin position="242"/>
        <end position="391"/>
    </location>
</feature>
<dbReference type="Pfam" id="PF02770">
    <property type="entry name" value="Acyl-CoA_dh_M"/>
    <property type="match status" value="1"/>
</dbReference>
<dbReference type="GO" id="GO:0003995">
    <property type="term" value="F:acyl-CoA dehydrogenase activity"/>
    <property type="evidence" value="ECO:0007669"/>
    <property type="project" value="InterPro"/>
</dbReference>
<dbReference type="InterPro" id="IPR036250">
    <property type="entry name" value="AcylCo_DH-like_C"/>
</dbReference>
<dbReference type="Gene3D" id="1.10.540.10">
    <property type="entry name" value="Acyl-CoA dehydrogenase/oxidase, N-terminal domain"/>
    <property type="match status" value="1"/>
</dbReference>
<keyword evidence="3 6" id="KW-0285">Flavoprotein</keyword>
<dbReference type="PANTHER" id="PTHR43884">
    <property type="entry name" value="ACYL-COA DEHYDROGENASE"/>
    <property type="match status" value="1"/>
</dbReference>
<dbReference type="InterPro" id="IPR009100">
    <property type="entry name" value="AcylCoA_DH/oxidase_NM_dom_sf"/>
</dbReference>
<gene>
    <name evidence="10" type="primary">mmgC_3</name>
    <name evidence="10" type="ORF">Mrose_02168</name>
</gene>
<dbReference type="PANTHER" id="PTHR43884:SF12">
    <property type="entry name" value="ISOVALERYL-COA DEHYDROGENASE, MITOCHONDRIAL-RELATED"/>
    <property type="match status" value="1"/>
</dbReference>
<proteinExistence type="inferred from homology"/>
<dbReference type="Pfam" id="PF00441">
    <property type="entry name" value="Acyl-CoA_dh_1"/>
    <property type="match status" value="1"/>
</dbReference>
<dbReference type="PROSITE" id="PS00073">
    <property type="entry name" value="ACYL_COA_DH_2"/>
    <property type="match status" value="1"/>
</dbReference>
<evidence type="ECO:0000259" key="9">
    <source>
        <dbReference type="Pfam" id="PF02771"/>
    </source>
</evidence>
<evidence type="ECO:0000256" key="2">
    <source>
        <dbReference type="ARBA" id="ARBA00009347"/>
    </source>
</evidence>
<comment type="caution">
    <text evidence="10">The sequence shown here is derived from an EMBL/GenBank/DDBJ whole genome shotgun (WGS) entry which is preliminary data.</text>
</comment>
<dbReference type="EMBL" id="QWLA01000041">
    <property type="protein sequence ID" value="RIH85494.1"/>
    <property type="molecule type" value="Genomic_DNA"/>
</dbReference>
<sequence length="395" mass="42840">MLLTEKSRDLWFELGPEERQIIGALRDFLQAEVAPGAAERDRTGEFPLAIVKKLGELGVMGANVPEQYGGAGLTTRMFTRIIEEIGAVDGSLGLTVASHNSLCIGHILTAGDEAQKREFLPRLASAEMLGAWGLTEPGSGSDAAALRTRAEETPEGFVINGSKQFITQGSVAGVYVINARTDPAPAPDKKHLGLSAFVFYRPAEGLRIGRKEEKLGLHSSDTAQLIFEDLRVGKDALMGERGKGFYDVMKVLEGGRIGIAALSVGLGRAALEFAAKYALEREQFGKPIAEFQGVSFKLAEMATNLEAARLLYLRAAELRDAGRPFGTEAAQAKMFASEVAVQACDEAIQVLGGYGYIKEYPVERYWRDARLMRIGEGTTEVLKVIIARNLLAKFR</sequence>
<evidence type="ECO:0000256" key="3">
    <source>
        <dbReference type="ARBA" id="ARBA00022630"/>
    </source>
</evidence>
<dbReference type="PIRSF" id="PIRSF016578">
    <property type="entry name" value="HsaA"/>
    <property type="match status" value="1"/>
</dbReference>
<evidence type="ECO:0000259" key="8">
    <source>
        <dbReference type="Pfam" id="PF02770"/>
    </source>
</evidence>
<dbReference type="FunFam" id="1.10.540.10:FF:000002">
    <property type="entry name" value="Acyl-CoA dehydrogenase FadE19"/>
    <property type="match status" value="1"/>
</dbReference>
<dbReference type="RefSeq" id="WP_182482773.1">
    <property type="nucleotide sequence ID" value="NZ_QWLA01000041.1"/>
</dbReference>
<dbReference type="Gene3D" id="2.40.110.10">
    <property type="entry name" value="Butyryl-CoA Dehydrogenase, subunit A, domain 2"/>
    <property type="match status" value="1"/>
</dbReference>
<evidence type="ECO:0000256" key="5">
    <source>
        <dbReference type="ARBA" id="ARBA00023002"/>
    </source>
</evidence>
<evidence type="ECO:0000256" key="4">
    <source>
        <dbReference type="ARBA" id="ARBA00022827"/>
    </source>
</evidence>
<dbReference type="AlphaFoldDB" id="A0A399EL93"/>
<dbReference type="SUPFAM" id="SSF56645">
    <property type="entry name" value="Acyl-CoA dehydrogenase NM domain-like"/>
    <property type="match status" value="1"/>
</dbReference>
<accession>A0A399EL93</accession>
<dbReference type="Pfam" id="PF02771">
    <property type="entry name" value="Acyl-CoA_dh_N"/>
    <property type="match status" value="1"/>
</dbReference>